<dbReference type="STRING" id="444597.BST26_06900"/>
<dbReference type="PROSITE" id="PS51257">
    <property type="entry name" value="PROKAR_LIPOPROTEIN"/>
    <property type="match status" value="1"/>
</dbReference>
<evidence type="ECO:0000313" key="1">
    <source>
        <dbReference type="EMBL" id="ORA71777.1"/>
    </source>
</evidence>
<keyword evidence="2" id="KW-1185">Reference proteome</keyword>
<proteinExistence type="predicted"/>
<comment type="caution">
    <text evidence="1">The sequence shown here is derived from an EMBL/GenBank/DDBJ whole genome shotgun (WGS) entry which is preliminary data.</text>
</comment>
<name>A0A1X0DHI6_9MYCO</name>
<reference evidence="1 2" key="1">
    <citation type="submission" date="2016-12" db="EMBL/GenBank/DDBJ databases">
        <title>The new phylogeny of genus Mycobacterium.</title>
        <authorList>
            <person name="Tortoli E."/>
            <person name="Trovato A."/>
            <person name="Cirillo D.M."/>
        </authorList>
    </citation>
    <scope>NUCLEOTIDE SEQUENCE [LARGE SCALE GENOMIC DNA]</scope>
    <source>
        <strain evidence="1 2">DSM 45130</strain>
    </source>
</reference>
<gene>
    <name evidence="1" type="ORF">BST26_06900</name>
</gene>
<dbReference type="AlphaFoldDB" id="A0A1X0DHI6"/>
<dbReference type="RefSeq" id="WP_083030032.1">
    <property type="nucleotide sequence ID" value="NZ_AP022618.1"/>
</dbReference>
<accession>A0A1X0DHI6</accession>
<sequence length="171" mass="17434">MPPRVLITVVASWLSMVASIWLACFAGFAVLVFGFAATLQIGFSADFPDEQITAVGPLLAAAATAVSSLVAAVLFGIGAYLLSKHSGRATVLTAAGLAMGASAAALYWFIAGLGPEHDWVTLAFGIVVPVLFPLATLVGALLPQTRAWCATRPAPPVGPGLPTASPSGPYR</sequence>
<dbReference type="EMBL" id="MVHS01000011">
    <property type="protein sequence ID" value="ORA71777.1"/>
    <property type="molecule type" value="Genomic_DNA"/>
</dbReference>
<dbReference type="Proteomes" id="UP000192801">
    <property type="component" value="Unassembled WGS sequence"/>
</dbReference>
<organism evidence="1 2">
    <name type="scientific">Mycolicibacterium insubricum</name>
    <dbReference type="NCBI Taxonomy" id="444597"/>
    <lineage>
        <taxon>Bacteria</taxon>
        <taxon>Bacillati</taxon>
        <taxon>Actinomycetota</taxon>
        <taxon>Actinomycetes</taxon>
        <taxon>Mycobacteriales</taxon>
        <taxon>Mycobacteriaceae</taxon>
        <taxon>Mycolicibacterium</taxon>
    </lineage>
</organism>
<protein>
    <submittedName>
        <fullName evidence="1">Uncharacterized protein</fullName>
    </submittedName>
</protein>
<evidence type="ECO:0000313" key="2">
    <source>
        <dbReference type="Proteomes" id="UP000192801"/>
    </source>
</evidence>